<keyword evidence="2 3" id="KW-0501">Molybdenum cofactor biosynthesis</keyword>
<dbReference type="RefSeq" id="WP_224082370.1">
    <property type="nucleotide sequence ID" value="NZ_CAJZAI010000019.1"/>
</dbReference>
<dbReference type="Gene3D" id="3.40.140.10">
    <property type="entry name" value="Cytidine Deaminase, domain 2"/>
    <property type="match status" value="1"/>
</dbReference>
<protein>
    <recommendedName>
        <fullName evidence="3">Sulfur carrier protein FdhD</fullName>
    </recommendedName>
</protein>
<dbReference type="InterPro" id="IPR016193">
    <property type="entry name" value="Cytidine_deaminase-like"/>
</dbReference>
<evidence type="ECO:0000313" key="4">
    <source>
        <dbReference type="EMBL" id="CAG9183185.1"/>
    </source>
</evidence>
<dbReference type="Gene3D" id="3.10.20.10">
    <property type="match status" value="1"/>
</dbReference>
<sequence>MDCPELVEHHGFAVRSIVRHKDDAAKPATDNVAEELPVALVYNGISHAVMMATPLDLEAFAVGFSLTEDIVSRNEQIHDLEVQVHGHGAEVRLQIGEQAFAAMKARRRALAGRTGCGICGIESLELLDLEPARMRAPAARLQPTREMIARAAAALPSHQRLMRETGGVHAAAWCDARGEILHVFEDVGRHNGLDKLIGHLAMQRVPMDDGFVFLSSRASYELVRKAARMNIQMLATISAPTSLAIRIAEQAGLRLLSFCRKDGYVDYTGTAHDGDHDGLDERAMAGEASC</sequence>
<evidence type="ECO:0000256" key="3">
    <source>
        <dbReference type="HAMAP-Rule" id="MF_00187"/>
    </source>
</evidence>
<comment type="subcellular location">
    <subcellularLocation>
        <location evidence="3">Cytoplasm</location>
    </subcellularLocation>
</comment>
<name>A0ABM8XS95_9BURK</name>
<reference evidence="4 5" key="1">
    <citation type="submission" date="2021-08" db="EMBL/GenBank/DDBJ databases">
        <authorList>
            <person name="Peeters C."/>
        </authorList>
    </citation>
    <scope>NUCLEOTIDE SEQUENCE [LARGE SCALE GENOMIC DNA]</scope>
    <source>
        <strain evidence="4 5">LMG 23992</strain>
    </source>
</reference>
<comment type="caution">
    <text evidence="4">The sequence shown here is derived from an EMBL/GenBank/DDBJ whole genome shotgun (WGS) entry which is preliminary data.</text>
</comment>
<dbReference type="PIRSF" id="PIRSF015626">
    <property type="entry name" value="FdhD"/>
    <property type="match status" value="1"/>
</dbReference>
<accession>A0ABM8XS95</accession>
<keyword evidence="5" id="KW-1185">Reference proteome</keyword>
<dbReference type="PANTHER" id="PTHR30592">
    <property type="entry name" value="FORMATE DEHYDROGENASE"/>
    <property type="match status" value="1"/>
</dbReference>
<comment type="function">
    <text evidence="3">Required for formate dehydrogenase (FDH) activity. Acts as a sulfur carrier protein that transfers sulfur from IscS to the molybdenum cofactor prior to its insertion into FDH.</text>
</comment>
<dbReference type="PANTHER" id="PTHR30592:SF1">
    <property type="entry name" value="SULFUR CARRIER PROTEIN FDHD"/>
    <property type="match status" value="1"/>
</dbReference>
<evidence type="ECO:0000313" key="5">
    <source>
        <dbReference type="Proteomes" id="UP000727654"/>
    </source>
</evidence>
<dbReference type="InterPro" id="IPR003786">
    <property type="entry name" value="FdhD"/>
</dbReference>
<dbReference type="HAMAP" id="MF_00187">
    <property type="entry name" value="FdhD"/>
    <property type="match status" value="1"/>
</dbReference>
<gene>
    <name evidence="4" type="primary">fdhD_3</name>
    <name evidence="3" type="synonym">fdhD</name>
    <name evidence="4" type="ORF">LMG23992_04920</name>
</gene>
<organism evidence="4 5">
    <name type="scientific">Cupriavidus laharis</name>
    <dbReference type="NCBI Taxonomy" id="151654"/>
    <lineage>
        <taxon>Bacteria</taxon>
        <taxon>Pseudomonadati</taxon>
        <taxon>Pseudomonadota</taxon>
        <taxon>Betaproteobacteria</taxon>
        <taxon>Burkholderiales</taxon>
        <taxon>Burkholderiaceae</taxon>
        <taxon>Cupriavidus</taxon>
    </lineage>
</organism>
<feature type="active site" description="Cysteine persulfide intermediate" evidence="3">
    <location>
        <position position="116"/>
    </location>
</feature>
<dbReference type="SUPFAM" id="SSF53927">
    <property type="entry name" value="Cytidine deaminase-like"/>
    <property type="match status" value="1"/>
</dbReference>
<dbReference type="EMBL" id="CAJZAI010000019">
    <property type="protein sequence ID" value="CAG9183185.1"/>
    <property type="molecule type" value="Genomic_DNA"/>
</dbReference>
<dbReference type="NCBIfam" id="TIGR00129">
    <property type="entry name" value="fdhD_narQ"/>
    <property type="match status" value="1"/>
</dbReference>
<evidence type="ECO:0000256" key="1">
    <source>
        <dbReference type="ARBA" id="ARBA00022490"/>
    </source>
</evidence>
<dbReference type="Pfam" id="PF02634">
    <property type="entry name" value="FdhD-NarQ"/>
    <property type="match status" value="1"/>
</dbReference>
<comment type="similarity">
    <text evidence="3">Belongs to the FdhD family.</text>
</comment>
<comment type="caution">
    <text evidence="3">Lacks conserved residue(s) required for the propagation of feature annotation.</text>
</comment>
<proteinExistence type="inferred from homology"/>
<evidence type="ECO:0000256" key="2">
    <source>
        <dbReference type="ARBA" id="ARBA00023150"/>
    </source>
</evidence>
<dbReference type="Proteomes" id="UP000727654">
    <property type="component" value="Unassembled WGS sequence"/>
</dbReference>
<keyword evidence="1 3" id="KW-0963">Cytoplasm</keyword>